<dbReference type="PANTHER" id="PTHR30126:SF39">
    <property type="entry name" value="HTH-TYPE TRANSCRIPTIONAL REGULATOR CYSL"/>
    <property type="match status" value="1"/>
</dbReference>
<evidence type="ECO:0000313" key="6">
    <source>
        <dbReference type="EMBL" id="HIR89987.1"/>
    </source>
</evidence>
<proteinExistence type="inferred from homology"/>
<keyword evidence="2" id="KW-0805">Transcription regulation</keyword>
<comment type="caution">
    <text evidence="6">The sequence shown here is derived from an EMBL/GenBank/DDBJ whole genome shotgun (WGS) entry which is preliminary data.</text>
</comment>
<sequence>MTRKHINIFLKVCECNNNITKTARLLFMTQPAVTMAIQEIEKYYGILLFDRLGKRLYLTEAGNEFRNYALRIARLFDDMEKRFHNWDNAGILKIGASITIGSQFMPSYVETFSNLTPNIDIRVIIAPTNVLKEKIITNEIDLALVESNIQDTNMIAEEYMDDSMAVITPAKKPFYPGQIMSVDDFKKQRFLLREIGSGTRDSFEHIIKKYDFCIKPVWEGMSTTALVNAVKKGLGISVLPRRMITRDLENGDIYSIQIENLDFHRKFYITYHKDKRINGILNNFIELVRNYELNYPLPSSTQFYYSKSETDSNFS</sequence>
<name>A0A9D1JE85_9FIRM</name>
<dbReference type="InterPro" id="IPR036388">
    <property type="entry name" value="WH-like_DNA-bd_sf"/>
</dbReference>
<dbReference type="GO" id="GO:0003700">
    <property type="term" value="F:DNA-binding transcription factor activity"/>
    <property type="evidence" value="ECO:0007669"/>
    <property type="project" value="InterPro"/>
</dbReference>
<dbReference type="PRINTS" id="PR00039">
    <property type="entry name" value="HTHLYSR"/>
</dbReference>
<evidence type="ECO:0000256" key="2">
    <source>
        <dbReference type="ARBA" id="ARBA00023015"/>
    </source>
</evidence>
<evidence type="ECO:0000256" key="3">
    <source>
        <dbReference type="ARBA" id="ARBA00023125"/>
    </source>
</evidence>
<keyword evidence="3" id="KW-0238">DNA-binding</keyword>
<feature type="domain" description="HTH lysR-type" evidence="5">
    <location>
        <begin position="1"/>
        <end position="59"/>
    </location>
</feature>
<dbReference type="InterPro" id="IPR000847">
    <property type="entry name" value="LysR_HTH_N"/>
</dbReference>
<comment type="similarity">
    <text evidence="1">Belongs to the LysR transcriptional regulatory family.</text>
</comment>
<accession>A0A9D1JE85</accession>
<reference evidence="6" key="2">
    <citation type="journal article" date="2021" name="PeerJ">
        <title>Extensive microbial diversity within the chicken gut microbiome revealed by metagenomics and culture.</title>
        <authorList>
            <person name="Gilroy R."/>
            <person name="Ravi A."/>
            <person name="Getino M."/>
            <person name="Pursley I."/>
            <person name="Horton D.L."/>
            <person name="Alikhan N.F."/>
            <person name="Baker D."/>
            <person name="Gharbi K."/>
            <person name="Hall N."/>
            <person name="Watson M."/>
            <person name="Adriaenssens E.M."/>
            <person name="Foster-Nyarko E."/>
            <person name="Jarju S."/>
            <person name="Secka A."/>
            <person name="Antonio M."/>
            <person name="Oren A."/>
            <person name="Chaudhuri R.R."/>
            <person name="La Ragione R."/>
            <person name="Hildebrand F."/>
            <person name="Pallen M.J."/>
        </authorList>
    </citation>
    <scope>NUCLEOTIDE SEQUENCE</scope>
    <source>
        <strain evidence="6">ChiW13-3771</strain>
    </source>
</reference>
<dbReference type="PROSITE" id="PS50931">
    <property type="entry name" value="HTH_LYSR"/>
    <property type="match status" value="1"/>
</dbReference>
<dbReference type="Proteomes" id="UP000824201">
    <property type="component" value="Unassembled WGS sequence"/>
</dbReference>
<evidence type="ECO:0000313" key="7">
    <source>
        <dbReference type="Proteomes" id="UP000824201"/>
    </source>
</evidence>
<dbReference type="PANTHER" id="PTHR30126">
    <property type="entry name" value="HTH-TYPE TRANSCRIPTIONAL REGULATOR"/>
    <property type="match status" value="1"/>
</dbReference>
<evidence type="ECO:0000259" key="5">
    <source>
        <dbReference type="PROSITE" id="PS50931"/>
    </source>
</evidence>
<dbReference type="GO" id="GO:0000976">
    <property type="term" value="F:transcription cis-regulatory region binding"/>
    <property type="evidence" value="ECO:0007669"/>
    <property type="project" value="TreeGrafter"/>
</dbReference>
<dbReference type="Gene3D" id="1.10.10.10">
    <property type="entry name" value="Winged helix-like DNA-binding domain superfamily/Winged helix DNA-binding domain"/>
    <property type="match status" value="1"/>
</dbReference>
<dbReference type="SUPFAM" id="SSF53850">
    <property type="entry name" value="Periplasmic binding protein-like II"/>
    <property type="match status" value="1"/>
</dbReference>
<organism evidence="6 7">
    <name type="scientific">Candidatus Fimimorpha faecalis</name>
    <dbReference type="NCBI Taxonomy" id="2840824"/>
    <lineage>
        <taxon>Bacteria</taxon>
        <taxon>Bacillati</taxon>
        <taxon>Bacillota</taxon>
        <taxon>Clostridia</taxon>
        <taxon>Eubacteriales</taxon>
        <taxon>Candidatus Fimimorpha</taxon>
    </lineage>
</organism>
<gene>
    <name evidence="6" type="ORF">IAC96_13665</name>
</gene>
<dbReference type="AlphaFoldDB" id="A0A9D1JE85"/>
<evidence type="ECO:0000256" key="1">
    <source>
        <dbReference type="ARBA" id="ARBA00009437"/>
    </source>
</evidence>
<dbReference type="InterPro" id="IPR005119">
    <property type="entry name" value="LysR_subst-bd"/>
</dbReference>
<keyword evidence="4" id="KW-0804">Transcription</keyword>
<reference evidence="6" key="1">
    <citation type="submission" date="2020-10" db="EMBL/GenBank/DDBJ databases">
        <authorList>
            <person name="Gilroy R."/>
        </authorList>
    </citation>
    <scope>NUCLEOTIDE SEQUENCE</scope>
    <source>
        <strain evidence="6">ChiW13-3771</strain>
    </source>
</reference>
<dbReference type="Gene3D" id="3.40.190.290">
    <property type="match status" value="1"/>
</dbReference>
<dbReference type="EMBL" id="DVHN01000194">
    <property type="protein sequence ID" value="HIR89987.1"/>
    <property type="molecule type" value="Genomic_DNA"/>
</dbReference>
<dbReference type="SUPFAM" id="SSF46785">
    <property type="entry name" value="Winged helix' DNA-binding domain"/>
    <property type="match status" value="1"/>
</dbReference>
<dbReference type="Pfam" id="PF00126">
    <property type="entry name" value="HTH_1"/>
    <property type="match status" value="1"/>
</dbReference>
<dbReference type="InterPro" id="IPR036390">
    <property type="entry name" value="WH_DNA-bd_sf"/>
</dbReference>
<evidence type="ECO:0000256" key="4">
    <source>
        <dbReference type="ARBA" id="ARBA00023163"/>
    </source>
</evidence>
<dbReference type="Pfam" id="PF03466">
    <property type="entry name" value="LysR_substrate"/>
    <property type="match status" value="1"/>
</dbReference>
<protein>
    <submittedName>
        <fullName evidence="6">LysR family transcriptional regulator</fullName>
    </submittedName>
</protein>